<accession>A0A9X9LA76</accession>
<keyword evidence="2" id="KW-1185">Reference proteome</keyword>
<sequence length="74" mass="8110">EATPENPSDPILRFFSNTISVVFLGSLAHSGRASNYYLLTEKVRTLLVAHSVECLPTSTQISSVHKTNVQSSYV</sequence>
<reference evidence="1 2" key="1">
    <citation type="submission" date="2018-08" db="EMBL/GenBank/DDBJ databases">
        <authorList>
            <person name="Muller C M."/>
        </authorList>
    </citation>
    <scope>NUCLEOTIDE SEQUENCE [LARGE SCALE GENOMIC DNA]</scope>
</reference>
<proteinExistence type="predicted"/>
<name>A0A9X9LA76_BLUGR</name>
<protein>
    <submittedName>
        <fullName evidence="1">Bgt-50156</fullName>
    </submittedName>
</protein>
<gene>
    <name evidence="1" type="ORF">BGT96224V316_LOCUS1904</name>
</gene>
<feature type="non-terminal residue" evidence="1">
    <location>
        <position position="1"/>
    </location>
</feature>
<dbReference type="EMBL" id="LR026986">
    <property type="protein sequence ID" value="VCU40651.1"/>
    <property type="molecule type" value="Genomic_DNA"/>
</dbReference>
<evidence type="ECO:0000313" key="2">
    <source>
        <dbReference type="Proteomes" id="UP000324639"/>
    </source>
</evidence>
<dbReference type="AlphaFoldDB" id="A0A9X9LA76"/>
<dbReference type="Proteomes" id="UP000324639">
    <property type="component" value="Chromosome Bgt_-03"/>
</dbReference>
<evidence type="ECO:0000313" key="1">
    <source>
        <dbReference type="EMBL" id="VCU40651.1"/>
    </source>
</evidence>
<organism evidence="1 2">
    <name type="scientific">Blumeria graminis f. sp. tritici</name>
    <dbReference type="NCBI Taxonomy" id="62690"/>
    <lineage>
        <taxon>Eukaryota</taxon>
        <taxon>Fungi</taxon>
        <taxon>Dikarya</taxon>
        <taxon>Ascomycota</taxon>
        <taxon>Pezizomycotina</taxon>
        <taxon>Leotiomycetes</taxon>
        <taxon>Erysiphales</taxon>
        <taxon>Erysiphaceae</taxon>
        <taxon>Blumeria</taxon>
    </lineage>
</organism>